<evidence type="ECO:0000313" key="2">
    <source>
        <dbReference type="Proteomes" id="UP001501102"/>
    </source>
</evidence>
<proteinExistence type="predicted"/>
<gene>
    <name evidence="1" type="ORF">GCM10020221_26870</name>
</gene>
<dbReference type="Proteomes" id="UP001501102">
    <property type="component" value="Unassembled WGS sequence"/>
</dbReference>
<keyword evidence="2" id="KW-1185">Reference proteome</keyword>
<organism evidence="1 2">
    <name type="scientific">Streptomyces thioluteus</name>
    <dbReference type="NCBI Taxonomy" id="66431"/>
    <lineage>
        <taxon>Bacteria</taxon>
        <taxon>Bacillati</taxon>
        <taxon>Actinomycetota</taxon>
        <taxon>Actinomycetes</taxon>
        <taxon>Kitasatosporales</taxon>
        <taxon>Streptomycetaceae</taxon>
        <taxon>Streptomyces</taxon>
    </lineage>
</organism>
<evidence type="ECO:0000313" key="1">
    <source>
        <dbReference type="EMBL" id="GAA2929696.1"/>
    </source>
</evidence>
<reference evidence="1 2" key="1">
    <citation type="journal article" date="2019" name="Int. J. Syst. Evol. Microbiol.">
        <title>The Global Catalogue of Microorganisms (GCM) 10K type strain sequencing project: providing services to taxonomists for standard genome sequencing and annotation.</title>
        <authorList>
            <consortium name="The Broad Institute Genomics Platform"/>
            <consortium name="The Broad Institute Genome Sequencing Center for Infectious Disease"/>
            <person name="Wu L."/>
            <person name="Ma J."/>
        </authorList>
    </citation>
    <scope>NUCLEOTIDE SEQUENCE [LARGE SCALE GENOMIC DNA]</scope>
    <source>
        <strain evidence="1 2">JCM 4087</strain>
    </source>
</reference>
<comment type="caution">
    <text evidence="1">The sequence shown here is derived from an EMBL/GenBank/DDBJ whole genome shotgun (WGS) entry which is preliminary data.</text>
</comment>
<dbReference type="EMBL" id="BAAAXZ010000103">
    <property type="protein sequence ID" value="GAA2929696.1"/>
    <property type="molecule type" value="Genomic_DNA"/>
</dbReference>
<accession>A0ABN3WY43</accession>
<protein>
    <recommendedName>
        <fullName evidence="3">Glutamine synthetase</fullName>
    </recommendedName>
</protein>
<evidence type="ECO:0008006" key="3">
    <source>
        <dbReference type="Google" id="ProtNLM"/>
    </source>
</evidence>
<sequence>MCADPVVTGALDAAGAGVSEYFAALKREEFFDWHTGVGNWEIDHYLTAF</sequence>
<name>A0ABN3WY43_STRTU</name>